<feature type="transmembrane region" description="Helical" evidence="1">
    <location>
        <begin position="86"/>
        <end position="108"/>
    </location>
</feature>
<dbReference type="AlphaFoldDB" id="A0A7S3D3J2"/>
<reference evidence="2" key="1">
    <citation type="submission" date="2021-01" db="EMBL/GenBank/DDBJ databases">
        <authorList>
            <person name="Corre E."/>
            <person name="Pelletier E."/>
            <person name="Niang G."/>
            <person name="Scheremetjew M."/>
            <person name="Finn R."/>
            <person name="Kale V."/>
            <person name="Holt S."/>
            <person name="Cochrane G."/>
            <person name="Meng A."/>
            <person name="Brown T."/>
            <person name="Cohen L."/>
        </authorList>
    </citation>
    <scope>NUCLEOTIDE SEQUENCE</scope>
    <source>
        <strain evidence="2">NIES-2562</strain>
    </source>
</reference>
<name>A0A7S3D3J2_9EUKA</name>
<evidence type="ECO:0000313" key="2">
    <source>
        <dbReference type="EMBL" id="CAE0245404.1"/>
    </source>
</evidence>
<proteinExistence type="predicted"/>
<keyword evidence="1" id="KW-1133">Transmembrane helix</keyword>
<accession>A0A7S3D3J2</accession>
<keyword evidence="1" id="KW-0472">Membrane</keyword>
<evidence type="ECO:0008006" key="3">
    <source>
        <dbReference type="Google" id="ProtNLM"/>
    </source>
</evidence>
<sequence length="127" mass="14976">MGISKYSTVYNTVILANNRLRSMFCTKDNNNVRRLHCFHTKRKCLRIRYDYKEKRGFLLDTANFEEGKQFFATDSKAVRYRDLRSIVLHSCAAFYFIFFFLIPSFFALCMLHGQPNASRGAKCPRFC</sequence>
<dbReference type="EMBL" id="HBIB01011670">
    <property type="protein sequence ID" value="CAE0245404.1"/>
    <property type="molecule type" value="Transcribed_RNA"/>
</dbReference>
<gene>
    <name evidence="2" type="ORF">PBIL07802_LOCUS7585</name>
</gene>
<evidence type="ECO:0000256" key="1">
    <source>
        <dbReference type="SAM" id="Phobius"/>
    </source>
</evidence>
<protein>
    <recommendedName>
        <fullName evidence="3">Transmembrane protein</fullName>
    </recommendedName>
</protein>
<organism evidence="2">
    <name type="scientific">Palpitomonas bilix</name>
    <dbReference type="NCBI Taxonomy" id="652834"/>
    <lineage>
        <taxon>Eukaryota</taxon>
        <taxon>Eukaryota incertae sedis</taxon>
    </lineage>
</organism>
<keyword evidence="1" id="KW-0812">Transmembrane</keyword>